<dbReference type="FunFam" id="1.10.20.10:FF:000062">
    <property type="entry name" value="Nuclear transcription factor Y subunit C"/>
    <property type="match status" value="1"/>
</dbReference>
<dbReference type="GO" id="GO:0000981">
    <property type="term" value="F:DNA-binding transcription factor activity, RNA polymerase II-specific"/>
    <property type="evidence" value="ECO:0007669"/>
    <property type="project" value="TreeGrafter"/>
</dbReference>
<accession>A0A8B8L801</accession>
<dbReference type="AlphaFoldDB" id="A0A8B8L801"/>
<protein>
    <submittedName>
        <fullName evidence="12">Nuclear transcription factor Y subunit C-3-like</fullName>
    </submittedName>
</protein>
<evidence type="ECO:0000256" key="1">
    <source>
        <dbReference type="ARBA" id="ARBA00004123"/>
    </source>
</evidence>
<feature type="domain" description="Transcription factor CBF/NF-Y/archaeal histone" evidence="10">
    <location>
        <begin position="60"/>
        <end position="122"/>
    </location>
</feature>
<sequence>MDFNSNSVSSNLPPNSMPMPPYPMDQYRQEETEVEKLRLFWQEQLFSIQSTQALRSQQPLPLARIRRIIKTDSGVQMISAETPILMAKACEIFIQELTFRAWMLAEESNKRTVKPCDIAKAILQTEVFHFLSDVVPSDLLRFCAFDTKHEENAGNIAEGSQASLPHPAGLMGNPMMNMGSDQVARNHLIPQSYMMQPPFMPSDQLPYNCHTKSK</sequence>
<evidence type="ECO:0000256" key="5">
    <source>
        <dbReference type="ARBA" id="ARBA00023242"/>
    </source>
</evidence>
<keyword evidence="2" id="KW-0805">Transcription regulation</keyword>
<evidence type="ECO:0000313" key="11">
    <source>
        <dbReference type="Proteomes" id="UP000694853"/>
    </source>
</evidence>
<organism evidence="11 12">
    <name type="scientific">Abrus precatorius</name>
    <name type="common">Indian licorice</name>
    <name type="synonym">Glycine abrus</name>
    <dbReference type="NCBI Taxonomy" id="3816"/>
    <lineage>
        <taxon>Eukaryota</taxon>
        <taxon>Viridiplantae</taxon>
        <taxon>Streptophyta</taxon>
        <taxon>Embryophyta</taxon>
        <taxon>Tracheophyta</taxon>
        <taxon>Spermatophyta</taxon>
        <taxon>Magnoliopsida</taxon>
        <taxon>eudicotyledons</taxon>
        <taxon>Gunneridae</taxon>
        <taxon>Pentapetalae</taxon>
        <taxon>rosids</taxon>
        <taxon>fabids</taxon>
        <taxon>Fabales</taxon>
        <taxon>Fabaceae</taxon>
        <taxon>Papilionoideae</taxon>
        <taxon>50 kb inversion clade</taxon>
        <taxon>NPAAA clade</taxon>
        <taxon>indigoferoid/millettioid clade</taxon>
        <taxon>Abreae</taxon>
        <taxon>Abrus</taxon>
    </lineage>
</organism>
<evidence type="ECO:0000256" key="2">
    <source>
        <dbReference type="ARBA" id="ARBA00023015"/>
    </source>
</evidence>
<dbReference type="GO" id="GO:0000978">
    <property type="term" value="F:RNA polymerase II cis-regulatory region sequence-specific DNA binding"/>
    <property type="evidence" value="ECO:0007669"/>
    <property type="project" value="TreeGrafter"/>
</dbReference>
<evidence type="ECO:0000256" key="3">
    <source>
        <dbReference type="ARBA" id="ARBA00023125"/>
    </source>
</evidence>
<gene>
    <name evidence="12" type="primary">LOC113862595</name>
</gene>
<evidence type="ECO:0000256" key="8">
    <source>
        <dbReference type="ARBA" id="ARBA00059992"/>
    </source>
</evidence>
<reference evidence="12" key="2">
    <citation type="submission" date="2025-08" db="UniProtKB">
        <authorList>
            <consortium name="RefSeq"/>
        </authorList>
    </citation>
    <scope>IDENTIFICATION</scope>
    <source>
        <tissue evidence="12">Young leaves</tissue>
    </source>
</reference>
<dbReference type="KEGG" id="aprc:113862595"/>
<keyword evidence="5" id="KW-0539">Nucleus</keyword>
<dbReference type="CDD" id="cd22908">
    <property type="entry name" value="HFD_NFYC-like"/>
    <property type="match status" value="1"/>
</dbReference>
<keyword evidence="11" id="KW-1185">Reference proteome</keyword>
<dbReference type="Pfam" id="PF00808">
    <property type="entry name" value="CBFD_NFYB_HMF"/>
    <property type="match status" value="1"/>
</dbReference>
<reference evidence="11" key="1">
    <citation type="journal article" date="2019" name="Toxins">
        <title>Detection of Abrin-Like and Prepropulchellin-Like Toxin Genes and Transcripts Using Whole Genome Sequencing and Full-Length Transcript Sequencing of Abrus precatorius.</title>
        <authorList>
            <person name="Hovde B.T."/>
            <person name="Daligault H.E."/>
            <person name="Hanschen E.R."/>
            <person name="Kunde Y.A."/>
            <person name="Johnson M.B."/>
            <person name="Starkenburg S.R."/>
            <person name="Johnson S.L."/>
        </authorList>
    </citation>
    <scope>NUCLEOTIDE SEQUENCE [LARGE SCALE GENOMIC DNA]</scope>
</reference>
<dbReference type="PANTHER" id="PTHR10252:SF8">
    <property type="entry name" value="NUCLEAR TRANSCRIPTION FACTOR Y SUBUNIT GAMMA"/>
    <property type="match status" value="1"/>
</dbReference>
<dbReference type="InterPro" id="IPR009072">
    <property type="entry name" value="Histone-fold"/>
</dbReference>
<comment type="function">
    <text evidence="8">Stimulates the transcription of various genes by recognizing and binding to a CCAAT motif in promoters.</text>
</comment>
<feature type="region of interest" description="Disordered" evidence="9">
    <location>
        <begin position="1"/>
        <end position="22"/>
    </location>
</feature>
<dbReference type="GO" id="GO:0005634">
    <property type="term" value="C:nucleus"/>
    <property type="evidence" value="ECO:0007669"/>
    <property type="project" value="UniProtKB-SubCell"/>
</dbReference>
<keyword evidence="4" id="KW-0804">Transcription</keyword>
<dbReference type="SUPFAM" id="SSF47113">
    <property type="entry name" value="Histone-fold"/>
    <property type="match status" value="1"/>
</dbReference>
<evidence type="ECO:0000256" key="6">
    <source>
        <dbReference type="ARBA" id="ARBA00025911"/>
    </source>
</evidence>
<dbReference type="Gene3D" id="1.10.20.10">
    <property type="entry name" value="Histone, subunit A"/>
    <property type="match status" value="1"/>
</dbReference>
<dbReference type="OrthoDB" id="1435828at2759"/>
<dbReference type="PANTHER" id="PTHR10252">
    <property type="entry name" value="HISTONE-LIKE TRANSCRIPTION FACTOR CCAAT-RELATED"/>
    <property type="match status" value="1"/>
</dbReference>
<evidence type="ECO:0000259" key="10">
    <source>
        <dbReference type="Pfam" id="PF00808"/>
    </source>
</evidence>
<dbReference type="InterPro" id="IPR050568">
    <property type="entry name" value="Transcr_DNA_Rep_Reg"/>
</dbReference>
<comment type="subunit">
    <text evidence="6">Heterotrimeric transcription factor composed of three components, NF-YA, NF-YB and NF-YC. NF-YB and NF-YC must interact and dimerize for NF-YA association and DNA binding.</text>
</comment>
<evidence type="ECO:0000256" key="4">
    <source>
        <dbReference type="ARBA" id="ARBA00023163"/>
    </source>
</evidence>
<evidence type="ECO:0000256" key="9">
    <source>
        <dbReference type="SAM" id="MobiDB-lite"/>
    </source>
</evidence>
<dbReference type="Proteomes" id="UP000694853">
    <property type="component" value="Unplaced"/>
</dbReference>
<dbReference type="GO" id="GO:0046982">
    <property type="term" value="F:protein heterodimerization activity"/>
    <property type="evidence" value="ECO:0007669"/>
    <property type="project" value="InterPro"/>
</dbReference>
<comment type="similarity">
    <text evidence="7">Belongs to the NFYC/HAP5 subunit family.</text>
</comment>
<evidence type="ECO:0000256" key="7">
    <source>
        <dbReference type="ARBA" id="ARBA00038129"/>
    </source>
</evidence>
<name>A0A8B8L801_ABRPR</name>
<dbReference type="GeneID" id="113862595"/>
<evidence type="ECO:0000313" key="12">
    <source>
        <dbReference type="RefSeq" id="XP_027351473.1"/>
    </source>
</evidence>
<dbReference type="InterPro" id="IPR003958">
    <property type="entry name" value="CBFA_NFYB_domain"/>
</dbReference>
<proteinExistence type="inferred from homology"/>
<dbReference type="RefSeq" id="XP_027351473.1">
    <property type="nucleotide sequence ID" value="XM_027495672.1"/>
</dbReference>
<feature type="compositionally biased region" description="Low complexity" evidence="9">
    <location>
        <begin position="1"/>
        <end position="14"/>
    </location>
</feature>
<keyword evidence="3" id="KW-0238">DNA-binding</keyword>
<comment type="subcellular location">
    <subcellularLocation>
        <location evidence="1">Nucleus</location>
    </subcellularLocation>
</comment>